<accession>A0A0E9T8Q1</accession>
<keyword evidence="1" id="KW-1133">Transmembrane helix</keyword>
<sequence>MKADTTNIIYIWSATKLTLILFFILFYGKILTHRMHMKYYCLNLLM</sequence>
<evidence type="ECO:0000313" key="2">
    <source>
        <dbReference type="EMBL" id="JAH50016.1"/>
    </source>
</evidence>
<reference evidence="2" key="1">
    <citation type="submission" date="2014-11" db="EMBL/GenBank/DDBJ databases">
        <authorList>
            <person name="Amaro Gonzalez C."/>
        </authorList>
    </citation>
    <scope>NUCLEOTIDE SEQUENCE</scope>
</reference>
<reference evidence="2" key="2">
    <citation type="journal article" date="2015" name="Fish Shellfish Immunol.">
        <title>Early steps in the European eel (Anguilla anguilla)-Vibrio vulnificus interaction in the gills: Role of the RtxA13 toxin.</title>
        <authorList>
            <person name="Callol A."/>
            <person name="Pajuelo D."/>
            <person name="Ebbesson L."/>
            <person name="Teles M."/>
            <person name="MacKenzie S."/>
            <person name="Amaro C."/>
        </authorList>
    </citation>
    <scope>NUCLEOTIDE SEQUENCE</scope>
</reference>
<keyword evidence="1" id="KW-0472">Membrane</keyword>
<evidence type="ECO:0000256" key="1">
    <source>
        <dbReference type="SAM" id="Phobius"/>
    </source>
</evidence>
<proteinExistence type="predicted"/>
<dbReference type="EMBL" id="GBXM01058561">
    <property type="protein sequence ID" value="JAH50016.1"/>
    <property type="molecule type" value="Transcribed_RNA"/>
</dbReference>
<keyword evidence="1" id="KW-0812">Transmembrane</keyword>
<name>A0A0E9T8Q1_ANGAN</name>
<feature type="transmembrane region" description="Helical" evidence="1">
    <location>
        <begin position="6"/>
        <end position="28"/>
    </location>
</feature>
<organism evidence="2">
    <name type="scientific">Anguilla anguilla</name>
    <name type="common">European freshwater eel</name>
    <name type="synonym">Muraena anguilla</name>
    <dbReference type="NCBI Taxonomy" id="7936"/>
    <lineage>
        <taxon>Eukaryota</taxon>
        <taxon>Metazoa</taxon>
        <taxon>Chordata</taxon>
        <taxon>Craniata</taxon>
        <taxon>Vertebrata</taxon>
        <taxon>Euteleostomi</taxon>
        <taxon>Actinopterygii</taxon>
        <taxon>Neopterygii</taxon>
        <taxon>Teleostei</taxon>
        <taxon>Anguilliformes</taxon>
        <taxon>Anguillidae</taxon>
        <taxon>Anguilla</taxon>
    </lineage>
</organism>
<dbReference type="AlphaFoldDB" id="A0A0E9T8Q1"/>
<protein>
    <submittedName>
        <fullName evidence="2">Uncharacterized protein</fullName>
    </submittedName>
</protein>